<protein>
    <recommendedName>
        <fullName evidence="2">Probable nitronate monooxygenase</fullName>
    </recommendedName>
</protein>
<dbReference type="SUPFAM" id="SSF51412">
    <property type="entry name" value="Inosine monophosphate dehydrogenase (IMPDH)"/>
    <property type="match status" value="1"/>
</dbReference>
<comment type="caution">
    <text evidence="6">The sequence shown here is derived from an EMBL/GenBank/DDBJ whole genome shotgun (WGS) entry which is preliminary data.</text>
</comment>
<gene>
    <name evidence="6" type="ORF">OCV47_06865</name>
</gene>
<accession>A0ABT2SKS1</accession>
<organism evidence="6 7">
    <name type="scientific">Muricoprocola aceti</name>
    <dbReference type="NCBI Taxonomy" id="2981772"/>
    <lineage>
        <taxon>Bacteria</taxon>
        <taxon>Bacillati</taxon>
        <taxon>Bacillota</taxon>
        <taxon>Clostridia</taxon>
        <taxon>Lachnospirales</taxon>
        <taxon>Lachnospiraceae</taxon>
        <taxon>Muricoprocola</taxon>
    </lineage>
</organism>
<dbReference type="Proteomes" id="UP001652338">
    <property type="component" value="Unassembled WGS sequence"/>
</dbReference>
<evidence type="ECO:0000256" key="2">
    <source>
        <dbReference type="ARBA" id="ARBA00013457"/>
    </source>
</evidence>
<comment type="function">
    <text evidence="1">Nitronate monooxygenase that uses molecular oxygen to catalyze the oxidative denitrification of alkyl nitronates. Acts on propionate 3-nitronate (P3N), the presumed physiological substrate. Probably functions in the detoxification of P3N, a metabolic poison produced by plants and fungi as a defense mechanism.</text>
</comment>
<reference evidence="6 7" key="1">
    <citation type="journal article" date="2021" name="ISME Commun">
        <title>Automated analysis of genomic sequences facilitates high-throughput and comprehensive description of bacteria.</title>
        <authorList>
            <person name="Hitch T.C.A."/>
        </authorList>
    </citation>
    <scope>NUCLEOTIDE SEQUENCE [LARGE SCALE GENOMIC DNA]</scope>
    <source>
        <strain evidence="6 7">Sanger_29</strain>
    </source>
</reference>
<keyword evidence="5" id="KW-0560">Oxidoreductase</keyword>
<dbReference type="PANTHER" id="PTHR32332">
    <property type="entry name" value="2-NITROPROPANE DIOXYGENASE"/>
    <property type="match status" value="1"/>
</dbReference>
<keyword evidence="7" id="KW-1185">Reference proteome</keyword>
<dbReference type="RefSeq" id="WP_262654467.1">
    <property type="nucleotide sequence ID" value="NZ_JAOQKE010000005.1"/>
</dbReference>
<evidence type="ECO:0000313" key="6">
    <source>
        <dbReference type="EMBL" id="MCU6725071.1"/>
    </source>
</evidence>
<sequence length="356" mass="39296">MDRQLKIGERIAQKSILQGGMGIGISLGNLAGAVAKCGGVGMISAAQIGFREPDFDENTEEANVRAMHQEYEKARQTAPKGVIGFNIMVAMRHYERYVREAVQAGADLIVSGAGLPMDLPALTENAKTALAPIVSSERSARLILKYWDRKYHRLPDLLVIEGPLAGGHLGFSAEQLIEYMQEKKKNFDEEVKRILDTVKEFAEKAQKYIPVALAGGIGSREQADHAFHLGVDAIQVATRFVTTEECDADIRYKRTYLQAQEKDIVITKSPVGMPGRAILNPFLKKIQNGEQIRPEKCHGCLKHCKPAEIPYCITDALIHAAKGEVDEALLFCGAEAWEAQKIQTVEEVVRELLGEE</sequence>
<dbReference type="Gene3D" id="3.20.20.70">
    <property type="entry name" value="Aldolase class I"/>
    <property type="match status" value="1"/>
</dbReference>
<evidence type="ECO:0000256" key="5">
    <source>
        <dbReference type="ARBA" id="ARBA00023002"/>
    </source>
</evidence>
<name>A0ABT2SKS1_9FIRM</name>
<keyword evidence="4" id="KW-0288">FMN</keyword>
<dbReference type="InterPro" id="IPR013785">
    <property type="entry name" value="Aldolase_TIM"/>
</dbReference>
<dbReference type="Pfam" id="PF03060">
    <property type="entry name" value="NMO"/>
    <property type="match status" value="1"/>
</dbReference>
<dbReference type="CDD" id="cd04730">
    <property type="entry name" value="NPD_like"/>
    <property type="match status" value="1"/>
</dbReference>
<evidence type="ECO:0000256" key="3">
    <source>
        <dbReference type="ARBA" id="ARBA00022630"/>
    </source>
</evidence>
<dbReference type="EMBL" id="JAOQKE010000005">
    <property type="protein sequence ID" value="MCU6725071.1"/>
    <property type="molecule type" value="Genomic_DNA"/>
</dbReference>
<keyword evidence="3" id="KW-0285">Flavoprotein</keyword>
<dbReference type="InterPro" id="IPR004136">
    <property type="entry name" value="NMO"/>
</dbReference>
<proteinExistence type="predicted"/>
<dbReference type="PANTHER" id="PTHR32332:SF18">
    <property type="entry name" value="2-NITROPROPANE DIOXYGENASE"/>
    <property type="match status" value="1"/>
</dbReference>
<evidence type="ECO:0000256" key="1">
    <source>
        <dbReference type="ARBA" id="ARBA00003535"/>
    </source>
</evidence>
<evidence type="ECO:0000313" key="7">
    <source>
        <dbReference type="Proteomes" id="UP001652338"/>
    </source>
</evidence>
<keyword evidence="6" id="KW-0503">Monooxygenase</keyword>
<evidence type="ECO:0000256" key="4">
    <source>
        <dbReference type="ARBA" id="ARBA00022643"/>
    </source>
</evidence>
<dbReference type="GO" id="GO:0004497">
    <property type="term" value="F:monooxygenase activity"/>
    <property type="evidence" value="ECO:0007669"/>
    <property type="project" value="UniProtKB-KW"/>
</dbReference>